<dbReference type="AlphaFoldDB" id="A0A5C8PH31"/>
<proteinExistence type="inferred from homology"/>
<comment type="function">
    <text evidence="3 4">Co-chaperone involved in the maturation of iron-sulfur cluster-containing proteins. Seems to help targeting proteins to be folded toward HscA.</text>
</comment>
<dbReference type="CDD" id="cd06257">
    <property type="entry name" value="DnaJ"/>
    <property type="match status" value="1"/>
</dbReference>
<dbReference type="Pfam" id="PF07743">
    <property type="entry name" value="HSCB_C"/>
    <property type="match status" value="1"/>
</dbReference>
<dbReference type="SUPFAM" id="SSF46565">
    <property type="entry name" value="Chaperone J-domain"/>
    <property type="match status" value="1"/>
</dbReference>
<evidence type="ECO:0000313" key="7">
    <source>
        <dbReference type="Proteomes" id="UP000321638"/>
    </source>
</evidence>
<dbReference type="GO" id="GO:0044571">
    <property type="term" value="P:[2Fe-2S] cluster assembly"/>
    <property type="evidence" value="ECO:0007669"/>
    <property type="project" value="InterPro"/>
</dbReference>
<dbReference type="RefSeq" id="WP_147849765.1">
    <property type="nucleotide sequence ID" value="NZ_VDUZ01000032.1"/>
</dbReference>
<dbReference type="InterPro" id="IPR009073">
    <property type="entry name" value="HscB_oligo_C"/>
</dbReference>
<keyword evidence="2 4" id="KW-0143">Chaperone</keyword>
<evidence type="ECO:0000256" key="2">
    <source>
        <dbReference type="ARBA" id="ARBA00023186"/>
    </source>
</evidence>
<comment type="subunit">
    <text evidence="4">Interacts with HscA and stimulates its ATPase activity.</text>
</comment>
<name>A0A5C8PH31_9HYPH</name>
<dbReference type="SMART" id="SM00271">
    <property type="entry name" value="DnaJ"/>
    <property type="match status" value="1"/>
</dbReference>
<dbReference type="SUPFAM" id="SSF47144">
    <property type="entry name" value="HSC20 (HSCB), C-terminal oligomerisation domain"/>
    <property type="match status" value="1"/>
</dbReference>
<organism evidence="6 7">
    <name type="scientific">Vineibacter terrae</name>
    <dbReference type="NCBI Taxonomy" id="2586908"/>
    <lineage>
        <taxon>Bacteria</taxon>
        <taxon>Pseudomonadati</taxon>
        <taxon>Pseudomonadota</taxon>
        <taxon>Alphaproteobacteria</taxon>
        <taxon>Hyphomicrobiales</taxon>
        <taxon>Vineibacter</taxon>
    </lineage>
</organism>
<dbReference type="InterPro" id="IPR001623">
    <property type="entry name" value="DnaJ_domain"/>
</dbReference>
<gene>
    <name evidence="4 6" type="primary">hscB</name>
    <name evidence="6" type="ORF">FHP25_25270</name>
</gene>
<dbReference type="Pfam" id="PF00226">
    <property type="entry name" value="DnaJ"/>
    <property type="match status" value="1"/>
</dbReference>
<dbReference type="GO" id="GO:0001671">
    <property type="term" value="F:ATPase activator activity"/>
    <property type="evidence" value="ECO:0007669"/>
    <property type="project" value="InterPro"/>
</dbReference>
<dbReference type="GO" id="GO:0006457">
    <property type="term" value="P:protein folding"/>
    <property type="evidence" value="ECO:0007669"/>
    <property type="project" value="UniProtKB-UniRule"/>
</dbReference>
<reference evidence="6 7" key="1">
    <citation type="submission" date="2019-06" db="EMBL/GenBank/DDBJ databases">
        <title>New taxonomy in bacterial strain CC-CFT640, isolated from vineyard.</title>
        <authorList>
            <person name="Lin S.-Y."/>
            <person name="Tsai C.-F."/>
            <person name="Young C.-C."/>
        </authorList>
    </citation>
    <scope>NUCLEOTIDE SEQUENCE [LARGE SCALE GENOMIC DNA]</scope>
    <source>
        <strain evidence="6 7">CC-CFT640</strain>
    </source>
</reference>
<dbReference type="InterPro" id="IPR036386">
    <property type="entry name" value="HscB_C_sf"/>
</dbReference>
<dbReference type="NCBIfam" id="TIGR00714">
    <property type="entry name" value="hscB"/>
    <property type="match status" value="1"/>
</dbReference>
<comment type="similarity">
    <text evidence="1 4">Belongs to the HscB family.</text>
</comment>
<evidence type="ECO:0000256" key="4">
    <source>
        <dbReference type="HAMAP-Rule" id="MF_00682"/>
    </source>
</evidence>
<feature type="domain" description="J" evidence="5">
    <location>
        <begin position="44"/>
        <end position="118"/>
    </location>
</feature>
<protein>
    <recommendedName>
        <fullName evidence="4">Co-chaperone protein HscB homolog</fullName>
    </recommendedName>
</protein>
<dbReference type="PANTHER" id="PTHR14021:SF15">
    <property type="entry name" value="IRON-SULFUR CLUSTER CO-CHAPERONE PROTEIN HSCB"/>
    <property type="match status" value="1"/>
</dbReference>
<dbReference type="GO" id="GO:0051259">
    <property type="term" value="P:protein complex oligomerization"/>
    <property type="evidence" value="ECO:0007669"/>
    <property type="project" value="InterPro"/>
</dbReference>
<dbReference type="Proteomes" id="UP000321638">
    <property type="component" value="Unassembled WGS sequence"/>
</dbReference>
<evidence type="ECO:0000313" key="6">
    <source>
        <dbReference type="EMBL" id="TXL72604.1"/>
    </source>
</evidence>
<dbReference type="EMBL" id="VDUZ01000032">
    <property type="protein sequence ID" value="TXL72604.1"/>
    <property type="molecule type" value="Genomic_DNA"/>
</dbReference>
<comment type="caution">
    <text evidence="6">The sequence shown here is derived from an EMBL/GenBank/DDBJ whole genome shotgun (WGS) entry which is preliminary data.</text>
</comment>
<dbReference type="Gene3D" id="1.20.1280.20">
    <property type="entry name" value="HscB, C-terminal domain"/>
    <property type="match status" value="1"/>
</dbReference>
<dbReference type="PROSITE" id="PS50076">
    <property type="entry name" value="DNAJ_2"/>
    <property type="match status" value="1"/>
</dbReference>
<dbReference type="GO" id="GO:0051087">
    <property type="term" value="F:protein-folding chaperone binding"/>
    <property type="evidence" value="ECO:0007669"/>
    <property type="project" value="InterPro"/>
</dbReference>
<evidence type="ECO:0000256" key="3">
    <source>
        <dbReference type="ARBA" id="ARBA00025596"/>
    </source>
</evidence>
<accession>A0A5C8PH31</accession>
<dbReference type="OrthoDB" id="287587at2"/>
<dbReference type="InterPro" id="IPR004640">
    <property type="entry name" value="HscB"/>
</dbReference>
<evidence type="ECO:0000259" key="5">
    <source>
        <dbReference type="PROSITE" id="PS50076"/>
    </source>
</evidence>
<dbReference type="HAMAP" id="MF_00682">
    <property type="entry name" value="HscB"/>
    <property type="match status" value="1"/>
</dbReference>
<dbReference type="Gene3D" id="1.10.287.110">
    <property type="entry name" value="DnaJ domain"/>
    <property type="match status" value="1"/>
</dbReference>
<dbReference type="InterPro" id="IPR036869">
    <property type="entry name" value="J_dom_sf"/>
</dbReference>
<evidence type="ECO:0000256" key="1">
    <source>
        <dbReference type="ARBA" id="ARBA00010476"/>
    </source>
</evidence>
<sequence>MTMSTAAATASETAARCWSCGATAPDAAPFCAACGLVQPPGQSDHFARLGLEHGFDIDGAMLDRRYFDLQRQLHPDRFARKTPREKAISQQQAATLNDAYETLKNPLRRARYLASRLGVDLPADGRTIDDPELLMEAMERREALAEAATPQDVDALAGDAARARETQLRGLSALFAAADKAGLRAAILRLAYLDKFTEEARARRFNLGAAG</sequence>
<keyword evidence="7" id="KW-1185">Reference proteome</keyword>
<dbReference type="PANTHER" id="PTHR14021">
    <property type="entry name" value="IRON-SULFUR CLUSTER CO-CHAPERONE PROTEIN HSCB"/>
    <property type="match status" value="1"/>
</dbReference>